<dbReference type="Pfam" id="PF01012">
    <property type="entry name" value="ETF"/>
    <property type="match status" value="1"/>
</dbReference>
<evidence type="ECO:0000313" key="5">
    <source>
        <dbReference type="EMBL" id="KIX14739.1"/>
    </source>
</evidence>
<dbReference type="InterPro" id="IPR033947">
    <property type="entry name" value="ETF_alpha_N"/>
</dbReference>
<dbReference type="InterPro" id="IPR029035">
    <property type="entry name" value="DHS-like_NAD/FAD-binding_dom"/>
</dbReference>
<dbReference type="OrthoDB" id="9770286at2"/>
<comment type="caution">
    <text evidence="5">The sequence shown here is derived from an EMBL/GenBank/DDBJ whole genome shotgun (WGS) entry which is preliminary data.</text>
</comment>
<dbReference type="Gene3D" id="3.40.50.620">
    <property type="entry name" value="HUPs"/>
    <property type="match status" value="1"/>
</dbReference>
<dbReference type="AlphaFoldDB" id="A0A0D2J9A9"/>
<gene>
    <name evidence="5" type="ORF">X474_06250</name>
</gene>
<evidence type="ECO:0000256" key="2">
    <source>
        <dbReference type="ARBA" id="ARBA00022982"/>
    </source>
</evidence>
<dbReference type="Gene3D" id="3.40.50.1220">
    <property type="entry name" value="TPP-binding domain"/>
    <property type="match status" value="1"/>
</dbReference>
<dbReference type="CDD" id="cd01715">
    <property type="entry name" value="ETF_alpha"/>
    <property type="match status" value="1"/>
</dbReference>
<dbReference type="EMBL" id="AZAC01000008">
    <property type="protein sequence ID" value="KIX14739.1"/>
    <property type="molecule type" value="Genomic_DNA"/>
</dbReference>
<dbReference type="RefSeq" id="WP_044347392.1">
    <property type="nucleotide sequence ID" value="NZ_AZAC01000008.1"/>
</dbReference>
<dbReference type="GO" id="GO:0009055">
    <property type="term" value="F:electron transfer activity"/>
    <property type="evidence" value="ECO:0007669"/>
    <property type="project" value="InterPro"/>
</dbReference>
<organism evidence="5 6">
    <name type="scientific">Dethiosulfatarculus sandiegensis</name>
    <dbReference type="NCBI Taxonomy" id="1429043"/>
    <lineage>
        <taxon>Bacteria</taxon>
        <taxon>Pseudomonadati</taxon>
        <taxon>Thermodesulfobacteriota</taxon>
        <taxon>Desulfarculia</taxon>
        <taxon>Desulfarculales</taxon>
        <taxon>Desulfarculaceae</taxon>
        <taxon>Dethiosulfatarculus</taxon>
    </lineage>
</organism>
<comment type="similarity">
    <text evidence="1">Belongs to the ETF alpha-subunit/FixB family.</text>
</comment>
<proteinExistence type="inferred from homology"/>
<dbReference type="SMART" id="SM00893">
    <property type="entry name" value="ETF"/>
    <property type="match status" value="1"/>
</dbReference>
<dbReference type="STRING" id="1429043.X474_06250"/>
<keyword evidence="2" id="KW-0813">Transport</keyword>
<dbReference type="SUPFAM" id="SSF52467">
    <property type="entry name" value="DHS-like NAD/FAD-binding domain"/>
    <property type="match status" value="1"/>
</dbReference>
<feature type="binding site" evidence="3">
    <location>
        <begin position="245"/>
        <end position="246"/>
    </location>
    <ligand>
        <name>FAD</name>
        <dbReference type="ChEBI" id="CHEBI:57692"/>
    </ligand>
</feature>
<dbReference type="PATRIC" id="fig|1429043.3.peg.1330"/>
<keyword evidence="6" id="KW-1185">Reference proteome</keyword>
<dbReference type="PANTHER" id="PTHR43153">
    <property type="entry name" value="ELECTRON TRANSFER FLAVOPROTEIN ALPHA"/>
    <property type="match status" value="1"/>
</dbReference>
<feature type="domain" description="Electron transfer flavoprotein alpha/beta-subunit N-terminal" evidence="4">
    <location>
        <begin position="8"/>
        <end position="203"/>
    </location>
</feature>
<keyword evidence="3" id="KW-0285">Flavoprotein</keyword>
<protein>
    <submittedName>
        <fullName evidence="5">Electron transfer flavoprotein subunit alpha</fullName>
    </submittedName>
</protein>
<feature type="binding site" evidence="3">
    <location>
        <position position="297"/>
    </location>
    <ligand>
        <name>FAD</name>
        <dbReference type="ChEBI" id="CHEBI:57692"/>
    </ligand>
</feature>
<dbReference type="InterPro" id="IPR001308">
    <property type="entry name" value="ETF_a/FixB"/>
</dbReference>
<dbReference type="Pfam" id="PF00766">
    <property type="entry name" value="ETF_alpha"/>
    <property type="match status" value="1"/>
</dbReference>
<evidence type="ECO:0000313" key="6">
    <source>
        <dbReference type="Proteomes" id="UP000032233"/>
    </source>
</evidence>
<dbReference type="PIRSF" id="PIRSF000089">
    <property type="entry name" value="Electra_flavoP_a"/>
    <property type="match status" value="1"/>
</dbReference>
<dbReference type="GO" id="GO:0033539">
    <property type="term" value="P:fatty acid beta-oxidation using acyl-CoA dehydrogenase"/>
    <property type="evidence" value="ECO:0007669"/>
    <property type="project" value="TreeGrafter"/>
</dbReference>
<evidence type="ECO:0000256" key="1">
    <source>
        <dbReference type="ARBA" id="ARBA00005817"/>
    </source>
</evidence>
<name>A0A0D2J9A9_9BACT</name>
<feature type="binding site" evidence="3">
    <location>
        <begin position="276"/>
        <end position="283"/>
    </location>
    <ligand>
        <name>FAD</name>
        <dbReference type="ChEBI" id="CHEBI:57692"/>
    </ligand>
</feature>
<comment type="cofactor">
    <cofactor evidence="3">
        <name>FAD</name>
        <dbReference type="ChEBI" id="CHEBI:57692"/>
    </cofactor>
    <text evidence="3">Binds 1 FAD per dimer.</text>
</comment>
<feature type="binding site" evidence="3">
    <location>
        <position position="220"/>
    </location>
    <ligand>
        <name>FAD</name>
        <dbReference type="ChEBI" id="CHEBI:57692"/>
    </ligand>
</feature>
<dbReference type="GO" id="GO:0050660">
    <property type="term" value="F:flavin adenine dinucleotide binding"/>
    <property type="evidence" value="ECO:0007669"/>
    <property type="project" value="InterPro"/>
</dbReference>
<dbReference type="InterPro" id="IPR014731">
    <property type="entry name" value="ETF_asu_C"/>
</dbReference>
<keyword evidence="3" id="KW-0274">FAD</keyword>
<dbReference type="Proteomes" id="UP000032233">
    <property type="component" value="Unassembled WGS sequence"/>
</dbReference>
<sequence length="332" mass="36741">MAEAAKSIWVFGDYRNYFQNRVTLQLIARAKELARQDEARVCVLVFGHKTGQWVHEYVAHGADVVYVMDHVNLSKYQIETFTRILVGLANEYKPGIILVGATGFGKELAARTARELGTGLTADCVDLFINEKGEFVQTAPAFGGNLLAEILIPKHSPKMATVRPGTFQELPHDEKRTAQVIELPLPQDLPPERVIRKSIERLPHRAQSLEQAKVVVLGGRGMGSKKKFKNLLELARLLRAEVGATRPVVHANWAEEDMLVGQAGKNIKPKILFSFGISGAIQHTAGFGDIDFIVAVNKNPVAQMMQMADVAIQADANQVCLAMIRELKERLK</sequence>
<dbReference type="InParanoid" id="A0A0D2J9A9"/>
<dbReference type="SUPFAM" id="SSF52402">
    <property type="entry name" value="Adenine nucleotide alpha hydrolases-like"/>
    <property type="match status" value="1"/>
</dbReference>
<dbReference type="PANTHER" id="PTHR43153:SF1">
    <property type="entry name" value="ELECTRON TRANSFER FLAVOPROTEIN SUBUNIT ALPHA, MITOCHONDRIAL"/>
    <property type="match status" value="1"/>
</dbReference>
<dbReference type="InterPro" id="IPR014729">
    <property type="entry name" value="Rossmann-like_a/b/a_fold"/>
</dbReference>
<reference evidence="5 6" key="1">
    <citation type="submission" date="2013-11" db="EMBL/GenBank/DDBJ databases">
        <title>Metagenomic analysis of a methanogenic consortium involved in long chain n-alkane degradation.</title>
        <authorList>
            <person name="Davidova I.A."/>
            <person name="Callaghan A.V."/>
            <person name="Wawrik B."/>
            <person name="Pruitt S."/>
            <person name="Marks C."/>
            <person name="Duncan K.E."/>
            <person name="Suflita J.M."/>
        </authorList>
    </citation>
    <scope>NUCLEOTIDE SEQUENCE [LARGE SCALE GENOMIC DNA]</scope>
    <source>
        <strain evidence="5 6">SPR</strain>
    </source>
</reference>
<evidence type="ECO:0000259" key="4">
    <source>
        <dbReference type="SMART" id="SM00893"/>
    </source>
</evidence>
<dbReference type="InterPro" id="IPR014730">
    <property type="entry name" value="ETF_a/b_N"/>
</dbReference>
<accession>A0A0D2J9A9</accession>
<keyword evidence="2" id="KW-0249">Electron transport</keyword>
<evidence type="ECO:0000256" key="3">
    <source>
        <dbReference type="PIRSR" id="PIRSR000089-1"/>
    </source>
</evidence>